<evidence type="ECO:0000313" key="3">
    <source>
        <dbReference type="Proteomes" id="UP000245119"/>
    </source>
</evidence>
<feature type="region of interest" description="Disordered" evidence="1">
    <location>
        <begin position="53"/>
        <end position="130"/>
    </location>
</feature>
<evidence type="ECO:0000256" key="1">
    <source>
        <dbReference type="SAM" id="MobiDB-lite"/>
    </source>
</evidence>
<keyword evidence="3" id="KW-1185">Reference proteome</keyword>
<dbReference type="Proteomes" id="UP000245119">
    <property type="component" value="Linkage Group LG1"/>
</dbReference>
<feature type="compositionally biased region" description="Polar residues" evidence="1">
    <location>
        <begin position="72"/>
        <end position="87"/>
    </location>
</feature>
<accession>A0A2T7PZA8</accession>
<feature type="compositionally biased region" description="Polar residues" evidence="1">
    <location>
        <begin position="97"/>
        <end position="111"/>
    </location>
</feature>
<feature type="compositionally biased region" description="Polar residues" evidence="1">
    <location>
        <begin position="212"/>
        <end position="228"/>
    </location>
</feature>
<sequence>MEFTSVMVTGSSVSTGRFSSRRLTAGVGRPQLQGRQPVSYQDEWREVGKREIDREKEEEVEEVEEVTKGRKSVSSYTKLVTTSQNLHDPSRARSGLSWRTQQEPPSATETARPTGWKGPRAPATAASGDEEARLTSWEQFLTTRKPIIAPDGYIPNSVIRAVLGHVTSGQSHLSARCRRRLNPPSRRLTPSSLPCRPATSRLHRRTERKRQLTITATRLTETSSTQKWLKSPRSGRRSAQRTPSASDTKSQGRQEAKKVELESPGWCACVLKISLFQKSSADITKQMLRTRTRADVENITRDGGMSSRMGASMSNDSQFKLNNVLDATTDPTTTISKQFNSKGLNDFEDDMLDVCDDRDNGDEEHLISMSSSSA</sequence>
<organism evidence="2 3">
    <name type="scientific">Pomacea canaliculata</name>
    <name type="common">Golden apple snail</name>
    <dbReference type="NCBI Taxonomy" id="400727"/>
    <lineage>
        <taxon>Eukaryota</taxon>
        <taxon>Metazoa</taxon>
        <taxon>Spiralia</taxon>
        <taxon>Lophotrochozoa</taxon>
        <taxon>Mollusca</taxon>
        <taxon>Gastropoda</taxon>
        <taxon>Caenogastropoda</taxon>
        <taxon>Architaenioglossa</taxon>
        <taxon>Ampullarioidea</taxon>
        <taxon>Ampullariidae</taxon>
        <taxon>Pomacea</taxon>
    </lineage>
</organism>
<evidence type="ECO:0000313" key="2">
    <source>
        <dbReference type="EMBL" id="PVD38740.1"/>
    </source>
</evidence>
<name>A0A2T7PZA8_POMCA</name>
<comment type="caution">
    <text evidence="2">The sequence shown here is derived from an EMBL/GenBank/DDBJ whole genome shotgun (WGS) entry which is preliminary data.</text>
</comment>
<protein>
    <submittedName>
        <fullName evidence="2">Uncharacterized protein</fullName>
    </submittedName>
</protein>
<feature type="region of interest" description="Disordered" evidence="1">
    <location>
        <begin position="181"/>
        <end position="257"/>
    </location>
</feature>
<feature type="compositionally biased region" description="Polar residues" evidence="1">
    <location>
        <begin position="240"/>
        <end position="249"/>
    </location>
</feature>
<dbReference type="EMBL" id="PZQS01000001">
    <property type="protein sequence ID" value="PVD38740.1"/>
    <property type="molecule type" value="Genomic_DNA"/>
</dbReference>
<reference evidence="2 3" key="1">
    <citation type="submission" date="2018-04" db="EMBL/GenBank/DDBJ databases">
        <title>The genome of golden apple snail Pomacea canaliculata provides insight into stress tolerance and invasive adaptation.</title>
        <authorList>
            <person name="Liu C."/>
            <person name="Liu B."/>
            <person name="Ren Y."/>
            <person name="Zhang Y."/>
            <person name="Wang H."/>
            <person name="Li S."/>
            <person name="Jiang F."/>
            <person name="Yin L."/>
            <person name="Zhang G."/>
            <person name="Qian W."/>
            <person name="Fan W."/>
        </authorList>
    </citation>
    <scope>NUCLEOTIDE SEQUENCE [LARGE SCALE GENOMIC DNA]</scope>
    <source>
        <strain evidence="2">SZHN2017</strain>
        <tissue evidence="2">Muscle</tissue>
    </source>
</reference>
<dbReference type="AlphaFoldDB" id="A0A2T7PZA8"/>
<gene>
    <name evidence="2" type="ORF">C0Q70_01362</name>
</gene>
<feature type="region of interest" description="Disordered" evidence="1">
    <location>
        <begin position="21"/>
        <end position="41"/>
    </location>
</feature>
<proteinExistence type="predicted"/>
<feature type="compositionally biased region" description="Low complexity" evidence="1">
    <location>
        <begin position="182"/>
        <end position="197"/>
    </location>
</feature>